<dbReference type="Pfam" id="PF13377">
    <property type="entry name" value="Peripla_BP_3"/>
    <property type="match status" value="1"/>
</dbReference>
<dbReference type="InterPro" id="IPR046335">
    <property type="entry name" value="LacI/GalR-like_sensor"/>
</dbReference>
<dbReference type="PANTHER" id="PTHR30146:SF138">
    <property type="entry name" value="TRANSCRIPTIONAL REGULATORY PROTEIN"/>
    <property type="match status" value="1"/>
</dbReference>
<organism evidence="5 6">
    <name type="scientific">Jiangella mangrovi</name>
    <dbReference type="NCBI Taxonomy" id="1524084"/>
    <lineage>
        <taxon>Bacteria</taxon>
        <taxon>Bacillati</taxon>
        <taxon>Actinomycetota</taxon>
        <taxon>Actinomycetes</taxon>
        <taxon>Jiangellales</taxon>
        <taxon>Jiangellaceae</taxon>
        <taxon>Jiangella</taxon>
    </lineage>
</organism>
<dbReference type="GO" id="GO:0003700">
    <property type="term" value="F:DNA-binding transcription factor activity"/>
    <property type="evidence" value="ECO:0007669"/>
    <property type="project" value="TreeGrafter"/>
</dbReference>
<dbReference type="CDD" id="cd01392">
    <property type="entry name" value="HTH_LacI"/>
    <property type="match status" value="1"/>
</dbReference>
<dbReference type="PROSITE" id="PS50932">
    <property type="entry name" value="HTH_LACI_2"/>
    <property type="match status" value="1"/>
</dbReference>
<dbReference type="AlphaFoldDB" id="A0A7W9LPS0"/>
<dbReference type="Gene3D" id="1.10.260.40">
    <property type="entry name" value="lambda repressor-like DNA-binding domains"/>
    <property type="match status" value="1"/>
</dbReference>
<dbReference type="InterPro" id="IPR000843">
    <property type="entry name" value="HTH_LacI"/>
</dbReference>
<dbReference type="RefSeq" id="WP_184828662.1">
    <property type="nucleotide sequence ID" value="NZ_JACHMM010000001.1"/>
</dbReference>
<dbReference type="EMBL" id="JACHMM010000001">
    <property type="protein sequence ID" value="MBB5791695.1"/>
    <property type="molecule type" value="Genomic_DNA"/>
</dbReference>
<dbReference type="SUPFAM" id="SSF53822">
    <property type="entry name" value="Periplasmic binding protein-like I"/>
    <property type="match status" value="1"/>
</dbReference>
<dbReference type="GO" id="GO:0000976">
    <property type="term" value="F:transcription cis-regulatory region binding"/>
    <property type="evidence" value="ECO:0007669"/>
    <property type="project" value="TreeGrafter"/>
</dbReference>
<dbReference type="InterPro" id="IPR028082">
    <property type="entry name" value="Peripla_BP_I"/>
</dbReference>
<dbReference type="Pfam" id="PF00356">
    <property type="entry name" value="LacI"/>
    <property type="match status" value="1"/>
</dbReference>
<name>A0A7W9LPS0_9ACTN</name>
<dbReference type="InterPro" id="IPR010982">
    <property type="entry name" value="Lambda_DNA-bd_dom_sf"/>
</dbReference>
<accession>A0A7W9LPS0</accession>
<evidence type="ECO:0000313" key="5">
    <source>
        <dbReference type="EMBL" id="MBB5791695.1"/>
    </source>
</evidence>
<feature type="domain" description="HTH lacI-type" evidence="4">
    <location>
        <begin position="2"/>
        <end position="58"/>
    </location>
</feature>
<protein>
    <submittedName>
        <fullName evidence="5">DNA-binding LacI/PurR family transcriptional regulator</fullName>
    </submittedName>
</protein>
<proteinExistence type="predicted"/>
<evidence type="ECO:0000256" key="3">
    <source>
        <dbReference type="ARBA" id="ARBA00023163"/>
    </source>
</evidence>
<gene>
    <name evidence="5" type="ORF">HD601_006270</name>
</gene>
<keyword evidence="2 5" id="KW-0238">DNA-binding</keyword>
<dbReference type="SMART" id="SM00354">
    <property type="entry name" value="HTH_LACI"/>
    <property type="match status" value="1"/>
</dbReference>
<dbReference type="PANTHER" id="PTHR30146">
    <property type="entry name" value="LACI-RELATED TRANSCRIPTIONAL REPRESSOR"/>
    <property type="match status" value="1"/>
</dbReference>
<comment type="caution">
    <text evidence="5">The sequence shown here is derived from an EMBL/GenBank/DDBJ whole genome shotgun (WGS) entry which is preliminary data.</text>
</comment>
<dbReference type="SUPFAM" id="SSF47413">
    <property type="entry name" value="lambda repressor-like DNA-binding domains"/>
    <property type="match status" value="1"/>
</dbReference>
<evidence type="ECO:0000313" key="6">
    <source>
        <dbReference type="Proteomes" id="UP000542813"/>
    </source>
</evidence>
<evidence type="ECO:0000259" key="4">
    <source>
        <dbReference type="PROSITE" id="PS50932"/>
    </source>
</evidence>
<keyword evidence="6" id="KW-1185">Reference proteome</keyword>
<dbReference type="Gene3D" id="3.40.50.2300">
    <property type="match status" value="2"/>
</dbReference>
<evidence type="ECO:0000256" key="2">
    <source>
        <dbReference type="ARBA" id="ARBA00023125"/>
    </source>
</evidence>
<reference evidence="5 6" key="1">
    <citation type="submission" date="2020-08" db="EMBL/GenBank/DDBJ databases">
        <title>Sequencing the genomes of 1000 actinobacteria strains.</title>
        <authorList>
            <person name="Klenk H.-P."/>
        </authorList>
    </citation>
    <scope>NUCLEOTIDE SEQUENCE [LARGE SCALE GENOMIC DNA]</scope>
    <source>
        <strain evidence="5 6">DSM 102122</strain>
    </source>
</reference>
<sequence length="340" mass="36201">MVTLSDIAREAGVSVSVASRVLNRDATLRIRETTRERVVEVARRLDYAPNHRARSLRLARTGAIAFVVPEVNNAIFAEVVRGVEDGADELGLDVLMGSGTRLDPGTGFLERLDSQRRVDGFLIQPLDTAGPGDVFAGRNAPEVWLNTFRPDGSVYLDNAAGARVAVEHLLALGHTRIGLVGGRDGSYTARERRAGYIETLKEAGQVPRPEWATAYGYSAAEGRRAGLDLLGDDGGSPGPGGERPTALLVANVNAAIGVLGAARELDVAVPGDVSVVALHDVWFAEYSEPGLTVVRLPLYEMGYHGIHDLHRRVSGEPAGARRIVDPAPRLVVRGSTAPAA</sequence>
<evidence type="ECO:0000256" key="1">
    <source>
        <dbReference type="ARBA" id="ARBA00023015"/>
    </source>
</evidence>
<keyword evidence="1" id="KW-0805">Transcription regulation</keyword>
<dbReference type="CDD" id="cd06267">
    <property type="entry name" value="PBP1_LacI_sugar_binding-like"/>
    <property type="match status" value="1"/>
</dbReference>
<dbReference type="Proteomes" id="UP000542813">
    <property type="component" value="Unassembled WGS sequence"/>
</dbReference>
<keyword evidence="3" id="KW-0804">Transcription</keyword>